<reference evidence="2 3" key="1">
    <citation type="journal article" date="2017" name="Viruses">
        <title>Differential Effect of Newly Isolated Phages Belonging to PB1-Like, phiKZ-Like and LUZ24-Like Viruses against Multi-Drug Resistant Pseudomonas aeruginosa under Varying Growth Conditions.</title>
        <authorList>
            <person name="Latz S."/>
            <person name="Kruttgen A."/>
            <person name="Hafner H."/>
            <person name="Buhl E.M."/>
            <person name="Ritter K."/>
            <person name="Horz H.P."/>
        </authorList>
    </citation>
    <scope>NUCLEOTIDE SEQUENCE [LARGE SCALE GENOMIC DNA]</scope>
</reference>
<dbReference type="Proteomes" id="UP000242032">
    <property type="component" value="Segment"/>
</dbReference>
<proteinExistence type="predicted"/>
<organism evidence="2 3">
    <name type="scientific">Pseudomonas phage SL2</name>
    <dbReference type="NCBI Taxonomy" id="2041345"/>
    <lineage>
        <taxon>Viruses</taxon>
        <taxon>Duplodnaviria</taxon>
        <taxon>Heunggongvirae</taxon>
        <taxon>Uroviricota</taxon>
        <taxon>Caudoviricetes</taxon>
        <taxon>Chimalliviridae</taxon>
        <taxon>Phikzvirus</taxon>
        <taxon>Phikzvirus SL2</taxon>
    </lineage>
</organism>
<feature type="compositionally biased region" description="Basic and acidic residues" evidence="1">
    <location>
        <begin position="17"/>
        <end position="27"/>
    </location>
</feature>
<gene>
    <name evidence="2" type="ORF">SL2_271</name>
</gene>
<name>A0A2D1GR89_9CAUD</name>
<accession>A0A2D1GR89</accession>
<evidence type="ECO:0000256" key="1">
    <source>
        <dbReference type="SAM" id="MobiDB-lite"/>
    </source>
</evidence>
<keyword evidence="3" id="KW-1185">Reference proteome</keyword>
<protein>
    <submittedName>
        <fullName evidence="2">Uncharacterized protein</fullName>
    </submittedName>
</protein>
<evidence type="ECO:0000313" key="2">
    <source>
        <dbReference type="EMBL" id="ATN94848.1"/>
    </source>
</evidence>
<evidence type="ECO:0000313" key="3">
    <source>
        <dbReference type="Proteomes" id="UP000242032"/>
    </source>
</evidence>
<dbReference type="EMBL" id="MF805716">
    <property type="protein sequence ID" value="ATN94848.1"/>
    <property type="molecule type" value="Genomic_DNA"/>
</dbReference>
<feature type="region of interest" description="Disordered" evidence="1">
    <location>
        <begin position="1"/>
        <end position="44"/>
    </location>
</feature>
<sequence length="473" mass="53823">MSKKNQRFGKFPQLNRLPEKPIVKDEVLSEETEEKPTSEIGRGLTNIELVSPEEVYATADDINSSVNAVNDTSELAKVNVDALRTGYDIPETWTDENVIEWFTNDGIAKGKTELGSFVFDPTRKYRPYDEWSDDELIDAANHRLTGVVNDIADIADDILTKRAKENETTEEVIVPVVNEDTLKQDIRNTEDSIKLEELVKQLRIHTSNIPLDWSTQEVVDFVKQGITPPKTLRGSWVNSVIRDNAPPTDWTTAELEDWAEGLIKNSNLIKDFKIAIELRDRLFLPTTSQDIETIVEQWKVFSGKDDIKPTGEVKILNSESTSNEPVLRKGMTKMNQVFIESRLEQFATGAKPGDYITIERGGDAQKKLDDVFNYVMTIEDIEGFKSGMDIIFDFVKKNRNTLFSESNALRFVATLPTQNNRQEAHINLLTLFCLFTSDVSDALYQVDINYLARFIPEGKRQLVLHFFRQKAGM</sequence>